<dbReference type="AlphaFoldDB" id="A0A3A3FGF1"/>
<dbReference type="Pfam" id="PF00487">
    <property type="entry name" value="FA_desaturase"/>
    <property type="match status" value="1"/>
</dbReference>
<dbReference type="RefSeq" id="WP_119772346.1">
    <property type="nucleotide sequence ID" value="NZ_QYUO01000003.1"/>
</dbReference>
<dbReference type="InterPro" id="IPR012171">
    <property type="entry name" value="Fatty_acid_desaturase"/>
</dbReference>
<evidence type="ECO:0000313" key="3">
    <source>
        <dbReference type="EMBL" id="RJF92461.1"/>
    </source>
</evidence>
<comment type="caution">
    <text evidence="3">The sequence shown here is derived from an EMBL/GenBank/DDBJ whole genome shotgun (WGS) entry which is preliminary data.</text>
</comment>
<keyword evidence="4" id="KW-1185">Reference proteome</keyword>
<feature type="transmembrane region" description="Helical" evidence="1">
    <location>
        <begin position="48"/>
        <end position="78"/>
    </location>
</feature>
<evidence type="ECO:0000259" key="2">
    <source>
        <dbReference type="Pfam" id="PF00487"/>
    </source>
</evidence>
<feature type="transmembrane region" description="Helical" evidence="1">
    <location>
        <begin position="99"/>
        <end position="118"/>
    </location>
</feature>
<reference evidence="4" key="1">
    <citation type="submission" date="2018-09" db="EMBL/GenBank/DDBJ databases">
        <authorList>
            <person name="Zhu H."/>
        </authorList>
    </citation>
    <scope>NUCLEOTIDE SEQUENCE [LARGE SCALE GENOMIC DNA]</scope>
    <source>
        <strain evidence="4">K1R23-30</strain>
    </source>
</reference>
<dbReference type="Proteomes" id="UP000265955">
    <property type="component" value="Unassembled WGS sequence"/>
</dbReference>
<sequence>MITAYADPDAPPYTEKVPPLTHRELVMAMAEYARPHTWKGLALFLSDAALYVGAICAVLFAPSLILKILASLIAGVKLANLATLAHDGAHNSLTASRRLNWLLSVLAFMPCLFNYRLWVYDHHALHHPHTNGEHVDSYQPLSKDSYDALPSLKKWWYRFSRTGNPLAFGTYYIVQRWWQVKLVPRSFLPQDRLASAWRHFGFLSLYFAAFIGLLLAAPNFAPVSSLTAVLLGFIVPFFVFQTLLAFSLYVNHTHPDIPWFDRPSTLRATLKPEFMTVHLRFPKWFSTLAHNFYDHPAHHTYPAIPCYELGKAQAHMNHLLGHEAVVVDFSLRSMAEIFSKCKLYDYANYQWLDFDGRATTPTSKLIIQQRKAMSPSGSC</sequence>
<evidence type="ECO:0000313" key="4">
    <source>
        <dbReference type="Proteomes" id="UP000265955"/>
    </source>
</evidence>
<dbReference type="OrthoDB" id="104711at2"/>
<dbReference type="EMBL" id="QYUO01000003">
    <property type="protein sequence ID" value="RJF92461.1"/>
    <property type="molecule type" value="Genomic_DNA"/>
</dbReference>
<proteinExistence type="predicted"/>
<keyword evidence="1" id="KW-0812">Transmembrane</keyword>
<keyword evidence="1" id="KW-0472">Membrane</keyword>
<evidence type="ECO:0000256" key="1">
    <source>
        <dbReference type="SAM" id="Phobius"/>
    </source>
</evidence>
<accession>A0A3A3FGF1</accession>
<feature type="domain" description="Fatty acid desaturase" evidence="2">
    <location>
        <begin position="68"/>
        <end position="322"/>
    </location>
</feature>
<gene>
    <name evidence="3" type="ORF">D3871_28015</name>
</gene>
<organism evidence="3 4">
    <name type="scientific">Noviherbaspirillum saxi</name>
    <dbReference type="NCBI Taxonomy" id="2320863"/>
    <lineage>
        <taxon>Bacteria</taxon>
        <taxon>Pseudomonadati</taxon>
        <taxon>Pseudomonadota</taxon>
        <taxon>Betaproteobacteria</taxon>
        <taxon>Burkholderiales</taxon>
        <taxon>Oxalobacteraceae</taxon>
        <taxon>Noviherbaspirillum</taxon>
    </lineage>
</organism>
<name>A0A3A3FGF1_9BURK</name>
<feature type="transmembrane region" description="Helical" evidence="1">
    <location>
        <begin position="229"/>
        <end position="250"/>
    </location>
</feature>
<dbReference type="InterPro" id="IPR005804">
    <property type="entry name" value="FA_desaturase_dom"/>
</dbReference>
<dbReference type="PANTHER" id="PTHR32100">
    <property type="entry name" value="OMEGA-6 FATTY ACID DESATURASE, CHLOROPLASTIC"/>
    <property type="match status" value="1"/>
</dbReference>
<keyword evidence="1" id="KW-1133">Transmembrane helix</keyword>
<feature type="transmembrane region" description="Helical" evidence="1">
    <location>
        <begin position="195"/>
        <end position="217"/>
    </location>
</feature>
<dbReference type="GO" id="GO:0006629">
    <property type="term" value="P:lipid metabolic process"/>
    <property type="evidence" value="ECO:0007669"/>
    <property type="project" value="InterPro"/>
</dbReference>
<protein>
    <recommendedName>
        <fullName evidence="2">Fatty acid desaturase domain-containing protein</fullName>
    </recommendedName>
</protein>
<dbReference type="GO" id="GO:0016491">
    <property type="term" value="F:oxidoreductase activity"/>
    <property type="evidence" value="ECO:0007669"/>
    <property type="project" value="InterPro"/>
</dbReference>